<dbReference type="PANTHER" id="PTHR37528">
    <property type="entry name" value="UPF0149 PROTEIN YGFB"/>
    <property type="match status" value="1"/>
</dbReference>
<reference evidence="2 3" key="1">
    <citation type="journal article" date="2019" name="Int. J. Syst. Evol. Microbiol.">
        <title>The Global Catalogue of Microorganisms (GCM) 10K type strain sequencing project: providing services to taxonomists for standard genome sequencing and annotation.</title>
        <authorList>
            <consortium name="The Broad Institute Genomics Platform"/>
            <consortium name="The Broad Institute Genome Sequencing Center for Infectious Disease"/>
            <person name="Wu L."/>
            <person name="Ma J."/>
        </authorList>
    </citation>
    <scope>NUCLEOTIDE SEQUENCE [LARGE SCALE GENOMIC DNA]</scope>
    <source>
        <strain evidence="2 3">JCM 15134</strain>
    </source>
</reference>
<dbReference type="InterPro" id="IPR036255">
    <property type="entry name" value="YgfB-like_sf"/>
</dbReference>
<evidence type="ECO:0000313" key="3">
    <source>
        <dbReference type="Proteomes" id="UP001499915"/>
    </source>
</evidence>
<evidence type="ECO:0000313" key="2">
    <source>
        <dbReference type="EMBL" id="GAA0699513.1"/>
    </source>
</evidence>
<dbReference type="Proteomes" id="UP001499915">
    <property type="component" value="Unassembled WGS sequence"/>
</dbReference>
<dbReference type="Pfam" id="PF03695">
    <property type="entry name" value="UPF0149"/>
    <property type="match status" value="1"/>
</dbReference>
<protein>
    <submittedName>
        <fullName evidence="2">YecA family protein</fullName>
    </submittedName>
</protein>
<dbReference type="PANTHER" id="PTHR37528:SF1">
    <property type="entry name" value="UPF0149 PROTEIN YGFB"/>
    <property type="match status" value="1"/>
</dbReference>
<comment type="similarity">
    <text evidence="1">Belongs to the UPF0149 family.</text>
</comment>
<dbReference type="Gene3D" id="1.20.120.740">
    <property type="entry name" value="YgfB uncharacterised protein family UPF0149, PF03695"/>
    <property type="match status" value="1"/>
</dbReference>
<gene>
    <name evidence="2" type="ORF">GCM10009104_30380</name>
</gene>
<dbReference type="EMBL" id="BAAAET010000004">
    <property type="protein sequence ID" value="GAA0699513.1"/>
    <property type="molecule type" value="Genomic_DNA"/>
</dbReference>
<dbReference type="SUPFAM" id="SSF101327">
    <property type="entry name" value="YgfB-like"/>
    <property type="match status" value="1"/>
</dbReference>
<evidence type="ECO:0000256" key="1">
    <source>
        <dbReference type="ARBA" id="ARBA00038308"/>
    </source>
</evidence>
<accession>A0ABN1I9F0</accession>
<name>A0ABN1I9F0_9GAMM</name>
<organism evidence="2 3">
    <name type="scientific">Marinobacterium maritimum</name>
    <dbReference type="NCBI Taxonomy" id="500162"/>
    <lineage>
        <taxon>Bacteria</taxon>
        <taxon>Pseudomonadati</taxon>
        <taxon>Pseudomonadota</taxon>
        <taxon>Gammaproteobacteria</taxon>
        <taxon>Oceanospirillales</taxon>
        <taxon>Oceanospirillaceae</taxon>
        <taxon>Marinobacterium</taxon>
    </lineage>
</organism>
<proteinExistence type="inferred from homology"/>
<sequence length="202" mass="21988">MTHEQAAAVELPDFDTLADWLVEEGAMTVSPSELHGLLAGQVAAGARFDPVSLLQRIQQLFDIEPLKGEGVCKSIMQLYLATLQQFEAPDFSFELLLPDDDQPLPIRAEALGIWCSGFLSGFGLQERKGAQGLSVEGQETLRDLAQIVQISTEADTDSEEDEGDLMEVQEYVRMAALLVFSECNEPDGQAAPDENAPAPVLH</sequence>
<keyword evidence="3" id="KW-1185">Reference proteome</keyword>
<dbReference type="RefSeq" id="WP_343807848.1">
    <property type="nucleotide sequence ID" value="NZ_BAAAET010000004.1"/>
</dbReference>
<comment type="caution">
    <text evidence="2">The sequence shown here is derived from an EMBL/GenBank/DDBJ whole genome shotgun (WGS) entry which is preliminary data.</text>
</comment>
<dbReference type="InterPro" id="IPR011978">
    <property type="entry name" value="YgfB-like"/>
</dbReference>